<reference evidence="2 3" key="1">
    <citation type="submission" date="2020-05" db="EMBL/GenBank/DDBJ databases">
        <title>Identification and distribution of gene clusters putatively required for synthesis of sphingolipid metabolism inhibitors in phylogenetically diverse species of the filamentous fungus Fusarium.</title>
        <authorList>
            <person name="Kim H.-S."/>
            <person name="Busman M."/>
            <person name="Brown D.W."/>
            <person name="Divon H."/>
            <person name="Uhlig S."/>
            <person name="Proctor R.H."/>
        </authorList>
    </citation>
    <scope>NUCLEOTIDE SEQUENCE [LARGE SCALE GENOMIC DNA]</scope>
    <source>
        <strain evidence="2 3">NRRL 13617</strain>
    </source>
</reference>
<organism evidence="2 3">
    <name type="scientific">Fusarium phyllophilum</name>
    <dbReference type="NCBI Taxonomy" id="47803"/>
    <lineage>
        <taxon>Eukaryota</taxon>
        <taxon>Fungi</taxon>
        <taxon>Dikarya</taxon>
        <taxon>Ascomycota</taxon>
        <taxon>Pezizomycotina</taxon>
        <taxon>Sordariomycetes</taxon>
        <taxon>Hypocreomycetidae</taxon>
        <taxon>Hypocreales</taxon>
        <taxon>Nectriaceae</taxon>
        <taxon>Fusarium</taxon>
        <taxon>Fusarium fujikuroi species complex</taxon>
    </lineage>
</organism>
<evidence type="ECO:0000256" key="1">
    <source>
        <dbReference type="SAM" id="SignalP"/>
    </source>
</evidence>
<feature type="signal peptide" evidence="1">
    <location>
        <begin position="1"/>
        <end position="16"/>
    </location>
</feature>
<protein>
    <submittedName>
        <fullName evidence="2">Uncharacterized protein</fullName>
    </submittedName>
</protein>
<sequence>MRLVIALLPFLLPVMASDHKQCDCQINNGSGWKYDWQLTFNAEYDTGAGRCIANPHVRLDGDRFYNNCKALAQKGWYPVVNGAVDTTQPKIYAKQGGSGCYN</sequence>
<evidence type="ECO:0000313" key="2">
    <source>
        <dbReference type="EMBL" id="KAF5542818.1"/>
    </source>
</evidence>
<accession>A0A8H5IT18</accession>
<keyword evidence="3" id="KW-1185">Reference proteome</keyword>
<evidence type="ECO:0000313" key="3">
    <source>
        <dbReference type="Proteomes" id="UP000582016"/>
    </source>
</evidence>
<comment type="caution">
    <text evidence="2">The sequence shown here is derived from an EMBL/GenBank/DDBJ whole genome shotgun (WGS) entry which is preliminary data.</text>
</comment>
<keyword evidence="1" id="KW-0732">Signal</keyword>
<dbReference type="EMBL" id="JAAOAQ010000534">
    <property type="protein sequence ID" value="KAF5542818.1"/>
    <property type="molecule type" value="Genomic_DNA"/>
</dbReference>
<dbReference type="Proteomes" id="UP000582016">
    <property type="component" value="Unassembled WGS sequence"/>
</dbReference>
<dbReference type="AlphaFoldDB" id="A0A8H5IT18"/>
<proteinExistence type="predicted"/>
<gene>
    <name evidence="2" type="ORF">FPHYL_11442</name>
</gene>
<feature type="chain" id="PRO_5034424398" evidence="1">
    <location>
        <begin position="17"/>
        <end position="102"/>
    </location>
</feature>
<name>A0A8H5IT18_9HYPO</name>
<dbReference type="OrthoDB" id="4802779at2759"/>